<evidence type="ECO:0000313" key="4">
    <source>
        <dbReference type="Proteomes" id="UP000554235"/>
    </source>
</evidence>
<feature type="domain" description="AAA+ ATPase" evidence="2">
    <location>
        <begin position="451"/>
        <end position="596"/>
    </location>
</feature>
<protein>
    <submittedName>
        <fullName evidence="3">Fidgetin 1</fullName>
    </submittedName>
</protein>
<feature type="compositionally biased region" description="Acidic residues" evidence="1">
    <location>
        <begin position="308"/>
        <end position="324"/>
    </location>
</feature>
<dbReference type="InterPro" id="IPR003593">
    <property type="entry name" value="AAA+_ATPase"/>
</dbReference>
<dbReference type="InterPro" id="IPR054289">
    <property type="entry name" value="DUF7025"/>
</dbReference>
<evidence type="ECO:0000313" key="3">
    <source>
        <dbReference type="EMBL" id="KAF4472976.1"/>
    </source>
</evidence>
<dbReference type="EMBL" id="JAADYS010000016">
    <property type="protein sequence ID" value="KAF4472976.1"/>
    <property type="molecule type" value="Genomic_DNA"/>
</dbReference>
<dbReference type="InterPro" id="IPR003959">
    <property type="entry name" value="ATPase_AAA_core"/>
</dbReference>
<organism evidence="3 4">
    <name type="scientific">Fusarium albosuccineum</name>
    <dbReference type="NCBI Taxonomy" id="1237068"/>
    <lineage>
        <taxon>Eukaryota</taxon>
        <taxon>Fungi</taxon>
        <taxon>Dikarya</taxon>
        <taxon>Ascomycota</taxon>
        <taxon>Pezizomycotina</taxon>
        <taxon>Sordariomycetes</taxon>
        <taxon>Hypocreomycetidae</taxon>
        <taxon>Hypocreales</taxon>
        <taxon>Nectriaceae</taxon>
        <taxon>Fusarium</taxon>
        <taxon>Fusarium decemcellulare species complex</taxon>
    </lineage>
</organism>
<gene>
    <name evidence="3" type="ORF">FALBO_144</name>
</gene>
<reference evidence="3 4" key="1">
    <citation type="submission" date="2020-01" db="EMBL/GenBank/DDBJ databases">
        <title>Identification and distribution of gene clusters putatively required for synthesis of sphingolipid metabolism inhibitors in phylogenetically diverse species of the filamentous fungus Fusarium.</title>
        <authorList>
            <person name="Kim H.-S."/>
            <person name="Busman M."/>
            <person name="Brown D.W."/>
            <person name="Divon H."/>
            <person name="Uhlig S."/>
            <person name="Proctor R.H."/>
        </authorList>
    </citation>
    <scope>NUCLEOTIDE SEQUENCE [LARGE SCALE GENOMIC DNA]</scope>
    <source>
        <strain evidence="3 4">NRRL 20459</strain>
    </source>
</reference>
<dbReference type="GO" id="GO:0016887">
    <property type="term" value="F:ATP hydrolysis activity"/>
    <property type="evidence" value="ECO:0007669"/>
    <property type="project" value="InterPro"/>
</dbReference>
<evidence type="ECO:0000256" key="1">
    <source>
        <dbReference type="SAM" id="MobiDB-lite"/>
    </source>
</evidence>
<dbReference type="GO" id="GO:0005524">
    <property type="term" value="F:ATP binding"/>
    <property type="evidence" value="ECO:0007669"/>
    <property type="project" value="InterPro"/>
</dbReference>
<accession>A0A8H4LQ72</accession>
<dbReference type="SUPFAM" id="SSF52540">
    <property type="entry name" value="P-loop containing nucleoside triphosphate hydrolases"/>
    <property type="match status" value="1"/>
</dbReference>
<feature type="region of interest" description="Disordered" evidence="1">
    <location>
        <begin position="282"/>
        <end position="326"/>
    </location>
</feature>
<name>A0A8H4LQ72_9HYPO</name>
<dbReference type="Pfam" id="PF00004">
    <property type="entry name" value="AAA"/>
    <property type="match status" value="1"/>
</dbReference>
<dbReference type="Proteomes" id="UP000554235">
    <property type="component" value="Unassembled WGS sequence"/>
</dbReference>
<dbReference type="InterPro" id="IPR027417">
    <property type="entry name" value="P-loop_NTPase"/>
</dbReference>
<evidence type="ECO:0000259" key="2">
    <source>
        <dbReference type="SMART" id="SM00382"/>
    </source>
</evidence>
<keyword evidence="4" id="KW-1185">Reference proteome</keyword>
<dbReference type="CDD" id="cd19481">
    <property type="entry name" value="RecA-like_protease"/>
    <property type="match status" value="1"/>
</dbReference>
<dbReference type="Gene3D" id="3.40.50.300">
    <property type="entry name" value="P-loop containing nucleotide triphosphate hydrolases"/>
    <property type="match status" value="1"/>
</dbReference>
<dbReference type="OrthoDB" id="10042665at2759"/>
<dbReference type="SMART" id="SM00382">
    <property type="entry name" value="AAA"/>
    <property type="match status" value="1"/>
</dbReference>
<comment type="caution">
    <text evidence="3">The sequence shown here is derived from an EMBL/GenBank/DDBJ whole genome shotgun (WGS) entry which is preliminary data.</text>
</comment>
<dbReference type="Pfam" id="PF22942">
    <property type="entry name" value="DUF7025"/>
    <property type="match status" value="1"/>
</dbReference>
<dbReference type="PANTHER" id="PTHR46411">
    <property type="entry name" value="FAMILY ATPASE, PUTATIVE-RELATED"/>
    <property type="match status" value="1"/>
</dbReference>
<dbReference type="PANTHER" id="PTHR46411:SF3">
    <property type="entry name" value="AAA+ ATPASE DOMAIN-CONTAINING PROTEIN"/>
    <property type="match status" value="1"/>
</dbReference>
<proteinExistence type="predicted"/>
<sequence>MSGPVTTKLYLHTCDYNSCPVRWSKFPNHKEDQAHLDETTAADPIIHRHTFSDNEWNTESFTIQSPAMREIMRIALADYQDLDPELENWTFRPPFMPIVHRWDRLRELCESTGDESPTTEAATRLMEFLRPIVAAEVEALARTRETGNVTSKDLWQIFAPIDLVVTKFYDVEAVCRVMKYELVKPKGCGPSYWAICMEYLDWNGSRCGYATLRSTSWSLTAIGELRLTQRGRKFEALRGYHFQSGSGTKILLDKPEERPIAGRVVIDAFAYYSTNDIVKPDLAPLNRPLNAPEKKQTKQKKEKKHDQVDDDECGWGAPEYDDGSSWDVPTPAPVEEGNAEMTIKPRETSLGRSEELDALTDDQCLVATPWVKGLDLKTKEWAQFCVDDLSPITWNDAAFENLVLPGTEKQLAWEFVENKSLANSFDDFIQDKGKNLLLSDGLKHLLVLTGRGIIILMFGPPGVGKKYTAEAVAEKSRVPLYSMSAGDLGTQPKEVEKALDRALGLCGLWNAMLLLDEADVFLGARTDSDLSRNELVSGNWLPTYTHRSSLTPILPVFLTKLEYYTGCCFLTTNRTASIDPAFQSRVDLFLPYKDLTVPARKQVWQNFIIRAGGDVSPEQLDKLAEIQLNGREIKNLIKSAHLLSLKGGGKMQIDRLLMLAQNRVAALGEMQNY</sequence>
<dbReference type="AlphaFoldDB" id="A0A8H4LQ72"/>